<dbReference type="OMA" id="PIARWTQ"/>
<dbReference type="EMBL" id="JH993008">
    <property type="protein sequence ID" value="EKX43858.1"/>
    <property type="molecule type" value="Genomic_DNA"/>
</dbReference>
<dbReference type="eggNOG" id="KOG0189">
    <property type="taxonomic scope" value="Eukaryota"/>
</dbReference>
<evidence type="ECO:0000256" key="3">
    <source>
        <dbReference type="ARBA" id="ARBA00024327"/>
    </source>
</evidence>
<dbReference type="CDD" id="cd23945">
    <property type="entry name" value="PAPS_reductase"/>
    <property type="match status" value="1"/>
</dbReference>
<dbReference type="HOGENOM" id="CLU_044089_0_1_1"/>
<comment type="pathway">
    <text evidence="3">Sulfur metabolism; hydrogen sulfide biosynthesis; sulfite from sulfate.</text>
</comment>
<dbReference type="InterPro" id="IPR014729">
    <property type="entry name" value="Rossmann-like_a/b/a_fold"/>
</dbReference>
<dbReference type="GO" id="GO:0005737">
    <property type="term" value="C:cytoplasm"/>
    <property type="evidence" value="ECO:0007669"/>
    <property type="project" value="TreeGrafter"/>
</dbReference>
<dbReference type="RefSeq" id="XP_005830838.1">
    <property type="nucleotide sequence ID" value="XM_005830781.1"/>
</dbReference>
<evidence type="ECO:0000256" key="1">
    <source>
        <dbReference type="ARBA" id="ARBA00009732"/>
    </source>
</evidence>
<dbReference type="SUPFAM" id="SSF52402">
    <property type="entry name" value="Adenine nucleotide alpha hydrolases-like"/>
    <property type="match status" value="1"/>
</dbReference>
<evidence type="ECO:0000313" key="7">
    <source>
        <dbReference type="Proteomes" id="UP000011087"/>
    </source>
</evidence>
<reference evidence="7" key="2">
    <citation type="submission" date="2012-11" db="EMBL/GenBank/DDBJ databases">
        <authorList>
            <person name="Kuo A."/>
            <person name="Curtis B.A."/>
            <person name="Tanifuji G."/>
            <person name="Burki F."/>
            <person name="Gruber A."/>
            <person name="Irimia M."/>
            <person name="Maruyama S."/>
            <person name="Arias M.C."/>
            <person name="Ball S.G."/>
            <person name="Gile G.H."/>
            <person name="Hirakawa Y."/>
            <person name="Hopkins J.F."/>
            <person name="Rensing S.A."/>
            <person name="Schmutz J."/>
            <person name="Symeonidi A."/>
            <person name="Elias M."/>
            <person name="Eveleigh R.J."/>
            <person name="Herman E.K."/>
            <person name="Klute M.J."/>
            <person name="Nakayama T."/>
            <person name="Obornik M."/>
            <person name="Reyes-Prieto A."/>
            <person name="Armbrust E.V."/>
            <person name="Aves S.J."/>
            <person name="Beiko R.G."/>
            <person name="Coutinho P."/>
            <person name="Dacks J.B."/>
            <person name="Durnford D.G."/>
            <person name="Fast N.M."/>
            <person name="Green B.R."/>
            <person name="Grisdale C."/>
            <person name="Hempe F."/>
            <person name="Henrissat B."/>
            <person name="Hoppner M.P."/>
            <person name="Ishida K.-I."/>
            <person name="Kim E."/>
            <person name="Koreny L."/>
            <person name="Kroth P.G."/>
            <person name="Liu Y."/>
            <person name="Malik S.-B."/>
            <person name="Maier U.G."/>
            <person name="McRose D."/>
            <person name="Mock T."/>
            <person name="Neilson J.A."/>
            <person name="Onodera N.T."/>
            <person name="Poole A.M."/>
            <person name="Pritham E.J."/>
            <person name="Richards T.A."/>
            <person name="Rocap G."/>
            <person name="Roy S.W."/>
            <person name="Sarai C."/>
            <person name="Schaack S."/>
            <person name="Shirato S."/>
            <person name="Slamovits C.H."/>
            <person name="Spencer D.F."/>
            <person name="Suzuki S."/>
            <person name="Worden A.Z."/>
            <person name="Zauner S."/>
            <person name="Barry K."/>
            <person name="Bell C."/>
            <person name="Bharti A.K."/>
            <person name="Crow J.A."/>
            <person name="Grimwood J."/>
            <person name="Kramer R."/>
            <person name="Lindquist E."/>
            <person name="Lucas S."/>
            <person name="Salamov A."/>
            <person name="McFadden G.I."/>
            <person name="Lane C.E."/>
            <person name="Keeling P.J."/>
            <person name="Gray M.W."/>
            <person name="Grigoriev I.V."/>
            <person name="Archibald J.M."/>
        </authorList>
    </citation>
    <scope>NUCLEOTIDE SEQUENCE</scope>
    <source>
        <strain evidence="7">CCMP2712</strain>
    </source>
</reference>
<dbReference type="NCBIfam" id="TIGR00434">
    <property type="entry name" value="cysH"/>
    <property type="match status" value="1"/>
</dbReference>
<dbReference type="PANTHER" id="PTHR46509">
    <property type="entry name" value="PHOSPHOADENOSINE PHOSPHOSULFATE REDUCTASE"/>
    <property type="match status" value="1"/>
</dbReference>
<protein>
    <recommendedName>
        <fullName evidence="4">Phosphoadenosine phosphosulphate reductase domain-containing protein</fullName>
    </recommendedName>
</protein>
<name>L1J5Q0_GUITC</name>
<dbReference type="KEGG" id="gtt:GUITHDRAFT_72734"/>
<dbReference type="GeneID" id="17300442"/>
<dbReference type="STRING" id="905079.L1J5Q0"/>
<accession>L1J5Q0</accession>
<evidence type="ECO:0000256" key="2">
    <source>
        <dbReference type="ARBA" id="ARBA00023002"/>
    </source>
</evidence>
<dbReference type="InterPro" id="IPR004511">
    <property type="entry name" value="PAPS/APS_Rdtase"/>
</dbReference>
<dbReference type="AlphaFoldDB" id="L1J5Q0"/>
<dbReference type="EnsemblProtists" id="EKX43858">
    <property type="protein sequence ID" value="EKX43858"/>
    <property type="gene ID" value="GUITHDRAFT_72734"/>
</dbReference>
<reference evidence="5 7" key="1">
    <citation type="journal article" date="2012" name="Nature">
        <title>Algal genomes reveal evolutionary mosaicism and the fate of nucleomorphs.</title>
        <authorList>
            <consortium name="DOE Joint Genome Institute"/>
            <person name="Curtis B.A."/>
            <person name="Tanifuji G."/>
            <person name="Burki F."/>
            <person name="Gruber A."/>
            <person name="Irimia M."/>
            <person name="Maruyama S."/>
            <person name="Arias M.C."/>
            <person name="Ball S.G."/>
            <person name="Gile G.H."/>
            <person name="Hirakawa Y."/>
            <person name="Hopkins J.F."/>
            <person name="Kuo A."/>
            <person name="Rensing S.A."/>
            <person name="Schmutz J."/>
            <person name="Symeonidi A."/>
            <person name="Elias M."/>
            <person name="Eveleigh R.J."/>
            <person name="Herman E.K."/>
            <person name="Klute M.J."/>
            <person name="Nakayama T."/>
            <person name="Obornik M."/>
            <person name="Reyes-Prieto A."/>
            <person name="Armbrust E.V."/>
            <person name="Aves S.J."/>
            <person name="Beiko R.G."/>
            <person name="Coutinho P."/>
            <person name="Dacks J.B."/>
            <person name="Durnford D.G."/>
            <person name="Fast N.M."/>
            <person name="Green B.R."/>
            <person name="Grisdale C.J."/>
            <person name="Hempel F."/>
            <person name="Henrissat B."/>
            <person name="Hoppner M.P."/>
            <person name="Ishida K."/>
            <person name="Kim E."/>
            <person name="Koreny L."/>
            <person name="Kroth P.G."/>
            <person name="Liu Y."/>
            <person name="Malik S.B."/>
            <person name="Maier U.G."/>
            <person name="McRose D."/>
            <person name="Mock T."/>
            <person name="Neilson J.A."/>
            <person name="Onodera N.T."/>
            <person name="Poole A.M."/>
            <person name="Pritham E.J."/>
            <person name="Richards T.A."/>
            <person name="Rocap G."/>
            <person name="Roy S.W."/>
            <person name="Sarai C."/>
            <person name="Schaack S."/>
            <person name="Shirato S."/>
            <person name="Slamovits C.H."/>
            <person name="Spencer D.F."/>
            <person name="Suzuki S."/>
            <person name="Worden A.Z."/>
            <person name="Zauner S."/>
            <person name="Barry K."/>
            <person name="Bell C."/>
            <person name="Bharti A.K."/>
            <person name="Crow J.A."/>
            <person name="Grimwood J."/>
            <person name="Kramer R."/>
            <person name="Lindquist E."/>
            <person name="Lucas S."/>
            <person name="Salamov A."/>
            <person name="McFadden G.I."/>
            <person name="Lane C.E."/>
            <person name="Keeling P.J."/>
            <person name="Gray M.W."/>
            <person name="Grigoriev I.V."/>
            <person name="Archibald J.M."/>
        </authorList>
    </citation>
    <scope>NUCLEOTIDE SEQUENCE</scope>
    <source>
        <strain evidence="5 7">CCMP2712</strain>
    </source>
</reference>
<keyword evidence="7" id="KW-1185">Reference proteome</keyword>
<reference evidence="6" key="3">
    <citation type="submission" date="2015-06" db="UniProtKB">
        <authorList>
            <consortium name="EnsemblProtists"/>
        </authorList>
    </citation>
    <scope>IDENTIFICATION</scope>
</reference>
<dbReference type="OrthoDB" id="7869097at2759"/>
<dbReference type="PANTHER" id="PTHR46509:SF1">
    <property type="entry name" value="PHOSPHOADENOSINE PHOSPHOSULFATE REDUCTASE"/>
    <property type="match status" value="1"/>
</dbReference>
<dbReference type="GO" id="GO:0004604">
    <property type="term" value="F:phosphoadenylyl-sulfate reductase (thioredoxin) activity"/>
    <property type="evidence" value="ECO:0007669"/>
    <property type="project" value="InterPro"/>
</dbReference>
<dbReference type="Proteomes" id="UP000011087">
    <property type="component" value="Unassembled WGS sequence"/>
</dbReference>
<evidence type="ECO:0000313" key="6">
    <source>
        <dbReference type="EnsemblProtists" id="EKX43858"/>
    </source>
</evidence>
<organism evidence="5">
    <name type="scientific">Guillardia theta (strain CCMP2712)</name>
    <name type="common">Cryptophyte</name>
    <dbReference type="NCBI Taxonomy" id="905079"/>
    <lineage>
        <taxon>Eukaryota</taxon>
        <taxon>Cryptophyceae</taxon>
        <taxon>Pyrenomonadales</taxon>
        <taxon>Geminigeraceae</taxon>
        <taxon>Guillardia</taxon>
    </lineage>
</organism>
<sequence>MNISSRIEQLPVEQQPVEILRWANATFKPTASGPSWVQFTSFGPQGLVITDMLRELGLLEHTRIVSVDTHYLFPETYALIEDATKYFGLEEKLRIYRSKEGSRAMFEKAFGEKLWKVDLKLFEFLTKVEPTRRALEDLGVKAWITGRRKSQGGVRKDIPLVEVDGSDGRVKINPLANWDMERVWSYIKGRGLPYNSLHDDGFLSIGDIFTTERTGKGESEREGRWKQFKGKTECGMHLAKDSGSFRDLERRSDRVRKGYLWDFDASKRALDLGIALVSCA</sequence>
<dbReference type="PIRSF" id="PIRSF000857">
    <property type="entry name" value="PAPS_reductase"/>
    <property type="match status" value="1"/>
</dbReference>
<dbReference type="HAMAP" id="MF_00063">
    <property type="entry name" value="CysH"/>
    <property type="match status" value="1"/>
</dbReference>
<dbReference type="NCBIfam" id="NF002537">
    <property type="entry name" value="PRK02090.1"/>
    <property type="match status" value="1"/>
</dbReference>
<dbReference type="Gene3D" id="3.40.50.620">
    <property type="entry name" value="HUPs"/>
    <property type="match status" value="1"/>
</dbReference>
<comment type="similarity">
    <text evidence="1">Belongs to the PAPS reductase family. CysH subfamily.</text>
</comment>
<dbReference type="GO" id="GO:0019379">
    <property type="term" value="P:sulfate assimilation, phosphoadenylyl sulfate reduction by phosphoadenylyl-sulfate reductase (thioredoxin)"/>
    <property type="evidence" value="ECO:0007669"/>
    <property type="project" value="InterPro"/>
</dbReference>
<evidence type="ECO:0000313" key="5">
    <source>
        <dbReference type="EMBL" id="EKX43858.1"/>
    </source>
</evidence>
<proteinExistence type="inferred from homology"/>
<dbReference type="PaxDb" id="55529-EKX43858"/>
<gene>
    <name evidence="5" type="ORF">GUITHDRAFT_72734</name>
</gene>
<dbReference type="Pfam" id="PF01507">
    <property type="entry name" value="PAPS_reduct"/>
    <property type="match status" value="1"/>
</dbReference>
<evidence type="ECO:0000259" key="4">
    <source>
        <dbReference type="Pfam" id="PF01507"/>
    </source>
</evidence>
<keyword evidence="2" id="KW-0560">Oxidoreductase</keyword>
<feature type="domain" description="Phosphoadenosine phosphosulphate reductase" evidence="4">
    <location>
        <begin position="37"/>
        <end position="211"/>
    </location>
</feature>
<dbReference type="InterPro" id="IPR002500">
    <property type="entry name" value="PAPS_reduct_dom"/>
</dbReference>